<feature type="transmembrane region" description="Helical" evidence="9">
    <location>
        <begin position="163"/>
        <end position="186"/>
    </location>
</feature>
<dbReference type="SMART" id="SM00065">
    <property type="entry name" value="GAF"/>
    <property type="match status" value="1"/>
</dbReference>
<dbReference type="KEGG" id="rca:Rcas_0284"/>
<dbReference type="GO" id="GO:0046983">
    <property type="term" value="F:protein dimerization activity"/>
    <property type="evidence" value="ECO:0007669"/>
    <property type="project" value="InterPro"/>
</dbReference>
<dbReference type="AlphaFoldDB" id="A7NG30"/>
<sequence>MDAAERIPLPSKISLQRQMIGGDRFYNLSRWGVTILLIGIVQLIAGESLWSPTAAHSPMIVVMWGYVVFTTLATIMVFIPQIAAFLRFSFAVDILALLLLTLFNPDPREILYPLFLLPLVNAAFRLNSSASLLTGLITAFAYIGAYLIARIGPGNGSIPSDPLGYVGLTLRALALVFIPWITGGLAERWSASNRLSVALAEEKAAEALREANAYRDQTRALYEAAYTLATTNDYQNVLEVTLDESQKLAPYTCGMVLLSTGQTNQLFVASSRGLDPNDQERIVTIGPGAIGRTIRGSDPVVLDNFRDDPELMAFTSLHRHRTACLLPLRFGLNTYGVMVFASDHERAFGHEEVEKLAALASYALVALQNAQLIYDLQQERTKLLSKEEEVRHQLARDLHDGPAQALAAITMNVEFIKRLLERDPARVLPELDKLGQLAKRTTHDVRTMLFELRPLALETQGLDVTLQQYFERFRDNPTKIILEADTIDAQLDTKVEGTLFNIVQEAVNNALKHAKAQHIWVRLRQTPTTLETIIEDDGRGFDVEKVRASYDQRGSFGLLNIEERASLMGGVAEVTSTPGKGTTWKVIVPLQ</sequence>
<dbReference type="GO" id="GO:0000155">
    <property type="term" value="F:phosphorelay sensor kinase activity"/>
    <property type="evidence" value="ECO:0007669"/>
    <property type="project" value="InterPro"/>
</dbReference>
<comment type="subcellular location">
    <subcellularLocation>
        <location evidence="1">Cell membrane</location>
        <topology evidence="1">Multi-pass membrane protein</topology>
    </subcellularLocation>
</comment>
<dbReference type="STRING" id="383372.Rcas_0284"/>
<evidence type="ECO:0000256" key="5">
    <source>
        <dbReference type="ARBA" id="ARBA00022777"/>
    </source>
</evidence>
<dbReference type="PANTHER" id="PTHR24421:SF37">
    <property type="entry name" value="SENSOR HISTIDINE KINASE NARS"/>
    <property type="match status" value="1"/>
</dbReference>
<dbReference type="OrthoDB" id="9781904at2"/>
<evidence type="ECO:0000256" key="2">
    <source>
        <dbReference type="ARBA" id="ARBA00022475"/>
    </source>
</evidence>
<keyword evidence="2" id="KW-1003">Cell membrane</keyword>
<keyword evidence="4 9" id="KW-0812">Transmembrane</keyword>
<evidence type="ECO:0000256" key="9">
    <source>
        <dbReference type="SAM" id="Phobius"/>
    </source>
</evidence>
<dbReference type="InterPro" id="IPR011712">
    <property type="entry name" value="Sig_transdc_His_kin_sub3_dim/P"/>
</dbReference>
<gene>
    <name evidence="11" type="ordered locus">Rcas_0284</name>
</gene>
<evidence type="ECO:0000259" key="10">
    <source>
        <dbReference type="PROSITE" id="PS50109"/>
    </source>
</evidence>
<evidence type="ECO:0000313" key="12">
    <source>
        <dbReference type="Proteomes" id="UP000000263"/>
    </source>
</evidence>
<accession>A7NG30</accession>
<dbReference type="InterPro" id="IPR003018">
    <property type="entry name" value="GAF"/>
</dbReference>
<evidence type="ECO:0000256" key="8">
    <source>
        <dbReference type="ARBA" id="ARBA00023136"/>
    </source>
</evidence>
<keyword evidence="5 11" id="KW-0418">Kinase</keyword>
<dbReference type="Gene3D" id="3.30.565.10">
    <property type="entry name" value="Histidine kinase-like ATPase, C-terminal domain"/>
    <property type="match status" value="1"/>
</dbReference>
<dbReference type="InterPro" id="IPR029016">
    <property type="entry name" value="GAF-like_dom_sf"/>
</dbReference>
<keyword evidence="3" id="KW-0808">Transferase</keyword>
<organism evidence="11 12">
    <name type="scientific">Roseiflexus castenholzii (strain DSM 13941 / HLO8)</name>
    <dbReference type="NCBI Taxonomy" id="383372"/>
    <lineage>
        <taxon>Bacteria</taxon>
        <taxon>Bacillati</taxon>
        <taxon>Chloroflexota</taxon>
        <taxon>Chloroflexia</taxon>
        <taxon>Chloroflexales</taxon>
        <taxon>Roseiflexineae</taxon>
        <taxon>Roseiflexaceae</taxon>
        <taxon>Roseiflexus</taxon>
    </lineage>
</organism>
<keyword evidence="12" id="KW-1185">Reference proteome</keyword>
<evidence type="ECO:0000256" key="6">
    <source>
        <dbReference type="ARBA" id="ARBA00022989"/>
    </source>
</evidence>
<feature type="transmembrane region" description="Helical" evidence="9">
    <location>
        <begin position="25"/>
        <end position="45"/>
    </location>
</feature>
<dbReference type="PROSITE" id="PS50109">
    <property type="entry name" value="HIS_KIN"/>
    <property type="match status" value="1"/>
</dbReference>
<dbReference type="eggNOG" id="COG4585">
    <property type="taxonomic scope" value="Bacteria"/>
</dbReference>
<dbReference type="InterPro" id="IPR003594">
    <property type="entry name" value="HATPase_dom"/>
</dbReference>
<feature type="transmembrane region" description="Helical" evidence="9">
    <location>
        <begin position="85"/>
        <end position="104"/>
    </location>
</feature>
<name>A7NG30_ROSCS</name>
<feature type="domain" description="Histidine kinase" evidence="10">
    <location>
        <begin position="499"/>
        <end position="591"/>
    </location>
</feature>
<evidence type="ECO:0000256" key="1">
    <source>
        <dbReference type="ARBA" id="ARBA00004651"/>
    </source>
</evidence>
<dbReference type="PANTHER" id="PTHR24421">
    <property type="entry name" value="NITRATE/NITRITE SENSOR PROTEIN NARX-RELATED"/>
    <property type="match status" value="1"/>
</dbReference>
<feature type="transmembrane region" description="Helical" evidence="9">
    <location>
        <begin position="57"/>
        <end position="78"/>
    </location>
</feature>
<dbReference type="InterPro" id="IPR005467">
    <property type="entry name" value="His_kinase_dom"/>
</dbReference>
<dbReference type="InterPro" id="IPR050482">
    <property type="entry name" value="Sensor_HK_TwoCompSys"/>
</dbReference>
<dbReference type="HOGENOM" id="CLU_466746_0_0_0"/>
<evidence type="ECO:0000256" key="3">
    <source>
        <dbReference type="ARBA" id="ARBA00022679"/>
    </source>
</evidence>
<dbReference type="Pfam" id="PF02518">
    <property type="entry name" value="HATPase_c"/>
    <property type="match status" value="1"/>
</dbReference>
<dbReference type="InterPro" id="IPR036890">
    <property type="entry name" value="HATPase_C_sf"/>
</dbReference>
<dbReference type="Pfam" id="PF13185">
    <property type="entry name" value="GAF_2"/>
    <property type="match status" value="1"/>
</dbReference>
<dbReference type="Gene3D" id="3.30.450.40">
    <property type="match status" value="1"/>
</dbReference>
<evidence type="ECO:0000256" key="7">
    <source>
        <dbReference type="ARBA" id="ARBA00023012"/>
    </source>
</evidence>
<dbReference type="Proteomes" id="UP000000263">
    <property type="component" value="Chromosome"/>
</dbReference>
<dbReference type="Gene3D" id="1.20.5.1930">
    <property type="match status" value="1"/>
</dbReference>
<evidence type="ECO:0000313" key="11">
    <source>
        <dbReference type="EMBL" id="ABU56417.1"/>
    </source>
</evidence>
<dbReference type="GO" id="GO:0005886">
    <property type="term" value="C:plasma membrane"/>
    <property type="evidence" value="ECO:0007669"/>
    <property type="project" value="UniProtKB-SubCell"/>
</dbReference>
<feature type="transmembrane region" description="Helical" evidence="9">
    <location>
        <begin position="133"/>
        <end position="151"/>
    </location>
</feature>
<reference evidence="11 12" key="1">
    <citation type="submission" date="2007-08" db="EMBL/GenBank/DDBJ databases">
        <title>Complete sequence of Roseiflexus castenholzii DSM 13941.</title>
        <authorList>
            <consortium name="US DOE Joint Genome Institute"/>
            <person name="Copeland A."/>
            <person name="Lucas S."/>
            <person name="Lapidus A."/>
            <person name="Barry K."/>
            <person name="Glavina del Rio T."/>
            <person name="Dalin E."/>
            <person name="Tice H."/>
            <person name="Pitluck S."/>
            <person name="Thompson L.S."/>
            <person name="Brettin T."/>
            <person name="Bruce D."/>
            <person name="Detter J.C."/>
            <person name="Han C."/>
            <person name="Tapia R."/>
            <person name="Schmutz J."/>
            <person name="Larimer F."/>
            <person name="Land M."/>
            <person name="Hauser L."/>
            <person name="Kyrpides N."/>
            <person name="Mikhailova N."/>
            <person name="Bryant D.A."/>
            <person name="Hanada S."/>
            <person name="Tsukatani Y."/>
            <person name="Richardson P."/>
        </authorList>
    </citation>
    <scope>NUCLEOTIDE SEQUENCE [LARGE SCALE GENOMIC DNA]</scope>
    <source>
        <strain evidence="12">DSM 13941 / HLO8</strain>
    </source>
</reference>
<keyword evidence="7" id="KW-0902">Two-component regulatory system</keyword>
<keyword evidence="8 9" id="KW-0472">Membrane</keyword>
<dbReference type="SMART" id="SM00387">
    <property type="entry name" value="HATPase_c"/>
    <property type="match status" value="1"/>
</dbReference>
<proteinExistence type="predicted"/>
<dbReference type="eggNOG" id="COG2203">
    <property type="taxonomic scope" value="Bacteria"/>
</dbReference>
<protein>
    <submittedName>
        <fullName evidence="11">Multi-sensor signal transduction histidine kinase</fullName>
    </submittedName>
</protein>
<evidence type="ECO:0000256" key="4">
    <source>
        <dbReference type="ARBA" id="ARBA00022692"/>
    </source>
</evidence>
<dbReference type="CDD" id="cd16917">
    <property type="entry name" value="HATPase_UhpB-NarQ-NarX-like"/>
    <property type="match status" value="1"/>
</dbReference>
<dbReference type="Pfam" id="PF07730">
    <property type="entry name" value="HisKA_3"/>
    <property type="match status" value="1"/>
</dbReference>
<dbReference type="RefSeq" id="WP_011997821.1">
    <property type="nucleotide sequence ID" value="NC_009767.1"/>
</dbReference>
<dbReference type="SUPFAM" id="SSF55874">
    <property type="entry name" value="ATPase domain of HSP90 chaperone/DNA topoisomerase II/histidine kinase"/>
    <property type="match status" value="1"/>
</dbReference>
<keyword evidence="6 9" id="KW-1133">Transmembrane helix</keyword>
<dbReference type="SUPFAM" id="SSF55781">
    <property type="entry name" value="GAF domain-like"/>
    <property type="match status" value="1"/>
</dbReference>
<dbReference type="EMBL" id="CP000804">
    <property type="protein sequence ID" value="ABU56417.1"/>
    <property type="molecule type" value="Genomic_DNA"/>
</dbReference>